<proteinExistence type="predicted"/>
<protein>
    <submittedName>
        <fullName evidence="1">Uncharacterized protein</fullName>
    </submittedName>
</protein>
<accession>A0A5C6BQT2</accession>
<gene>
    <name evidence="1" type="ORF">CA54_18300</name>
</gene>
<sequence length="108" mass="12170" precursor="true">MTGRIRRRSVDVGRKRWGSMMCVLLKRTSNGFLGTFVNVRDGSADDNAFGLADQSARLAVKRTINGLHFFKQPLTIPRTEFTEVNQRHHAVLEISIAGHSGRARSDRF</sequence>
<evidence type="ECO:0000313" key="1">
    <source>
        <dbReference type="EMBL" id="TWU13004.1"/>
    </source>
</evidence>
<name>A0A5C6BQT2_9PLAN</name>
<keyword evidence="2" id="KW-1185">Reference proteome</keyword>
<organism evidence="1 2">
    <name type="scientific">Symmachiella macrocystis</name>
    <dbReference type="NCBI Taxonomy" id="2527985"/>
    <lineage>
        <taxon>Bacteria</taxon>
        <taxon>Pseudomonadati</taxon>
        <taxon>Planctomycetota</taxon>
        <taxon>Planctomycetia</taxon>
        <taxon>Planctomycetales</taxon>
        <taxon>Planctomycetaceae</taxon>
        <taxon>Symmachiella</taxon>
    </lineage>
</organism>
<dbReference type="EMBL" id="SJPP01000001">
    <property type="protein sequence ID" value="TWU13004.1"/>
    <property type="molecule type" value="Genomic_DNA"/>
</dbReference>
<reference evidence="1 2" key="1">
    <citation type="submission" date="2019-02" db="EMBL/GenBank/DDBJ databases">
        <title>Deep-cultivation of Planctomycetes and their phenomic and genomic characterization uncovers novel biology.</title>
        <authorList>
            <person name="Wiegand S."/>
            <person name="Jogler M."/>
            <person name="Boedeker C."/>
            <person name="Pinto D."/>
            <person name="Vollmers J."/>
            <person name="Rivas-Marin E."/>
            <person name="Kohn T."/>
            <person name="Peeters S.H."/>
            <person name="Heuer A."/>
            <person name="Rast P."/>
            <person name="Oberbeckmann S."/>
            <person name="Bunk B."/>
            <person name="Jeske O."/>
            <person name="Meyerdierks A."/>
            <person name="Storesund J.E."/>
            <person name="Kallscheuer N."/>
            <person name="Luecker S."/>
            <person name="Lage O.M."/>
            <person name="Pohl T."/>
            <person name="Merkel B.J."/>
            <person name="Hornburger P."/>
            <person name="Mueller R.-W."/>
            <person name="Bruemmer F."/>
            <person name="Labrenz M."/>
            <person name="Spormann A.M."/>
            <person name="Op Den Camp H."/>
            <person name="Overmann J."/>
            <person name="Amann R."/>
            <person name="Jetten M.S.M."/>
            <person name="Mascher T."/>
            <person name="Medema M.H."/>
            <person name="Devos D.P."/>
            <person name="Kaster A.-K."/>
            <person name="Ovreas L."/>
            <person name="Rohde M."/>
            <person name="Galperin M.Y."/>
            <person name="Jogler C."/>
        </authorList>
    </citation>
    <scope>NUCLEOTIDE SEQUENCE [LARGE SCALE GENOMIC DNA]</scope>
    <source>
        <strain evidence="1 2">CA54</strain>
    </source>
</reference>
<evidence type="ECO:0000313" key="2">
    <source>
        <dbReference type="Proteomes" id="UP000320735"/>
    </source>
</evidence>
<dbReference type="Proteomes" id="UP000320735">
    <property type="component" value="Unassembled WGS sequence"/>
</dbReference>
<comment type="caution">
    <text evidence="1">The sequence shown here is derived from an EMBL/GenBank/DDBJ whole genome shotgun (WGS) entry which is preliminary data.</text>
</comment>
<dbReference type="AlphaFoldDB" id="A0A5C6BQT2"/>